<evidence type="ECO:0000313" key="5">
    <source>
        <dbReference type="Proteomes" id="UP001159405"/>
    </source>
</evidence>
<evidence type="ECO:0000313" key="4">
    <source>
        <dbReference type="EMBL" id="CAH3115241.1"/>
    </source>
</evidence>
<reference evidence="4 5" key="1">
    <citation type="submission" date="2022-05" db="EMBL/GenBank/DDBJ databases">
        <authorList>
            <consortium name="Genoscope - CEA"/>
            <person name="William W."/>
        </authorList>
    </citation>
    <scope>NUCLEOTIDE SEQUENCE [LARGE SCALE GENOMIC DNA]</scope>
</reference>
<sequence>MIILPILACRSLLLKSFLEPKIAMIEQMAQGLSLFGVLDMMRKHSSLLASVFTFEGWHDITSEELIHLMVPQYSDEGTKMKDWEINVFKHLMDFITSLQYAEPKEHGVSVKDVMKFITGTNKVPPLGFPKHINVSFLHGCKENCRCRPTSSTCELTMYLPVHYQSYGAVADIFMSVLRDCQGFGKI</sequence>
<proteinExistence type="predicted"/>
<dbReference type="EMBL" id="CALNXK010000028">
    <property type="protein sequence ID" value="CAH3115241.1"/>
    <property type="molecule type" value="Genomic_DNA"/>
</dbReference>
<keyword evidence="5" id="KW-1185">Reference proteome</keyword>
<dbReference type="Proteomes" id="UP001159405">
    <property type="component" value="Unassembled WGS sequence"/>
</dbReference>
<gene>
    <name evidence="4" type="ORF">PLOB_00023513</name>
</gene>
<dbReference type="InterPro" id="IPR035983">
    <property type="entry name" value="Hect_E3_ubiquitin_ligase"/>
</dbReference>
<evidence type="ECO:0000256" key="2">
    <source>
        <dbReference type="PROSITE-ProRule" id="PRU00104"/>
    </source>
</evidence>
<comment type="caution">
    <text evidence="4">The sequence shown here is derived from an EMBL/GenBank/DDBJ whole genome shotgun (WGS) entry which is preliminary data.</text>
</comment>
<dbReference type="InterPro" id="IPR000569">
    <property type="entry name" value="HECT_dom"/>
</dbReference>
<dbReference type="Gene3D" id="3.30.2410.10">
    <property type="entry name" value="Hect, E3 ligase catalytic domain"/>
    <property type="match status" value="1"/>
</dbReference>
<organism evidence="4 5">
    <name type="scientific">Porites lobata</name>
    <dbReference type="NCBI Taxonomy" id="104759"/>
    <lineage>
        <taxon>Eukaryota</taxon>
        <taxon>Metazoa</taxon>
        <taxon>Cnidaria</taxon>
        <taxon>Anthozoa</taxon>
        <taxon>Hexacorallia</taxon>
        <taxon>Scleractinia</taxon>
        <taxon>Fungiina</taxon>
        <taxon>Poritidae</taxon>
        <taxon>Porites</taxon>
    </lineage>
</organism>
<dbReference type="SUPFAM" id="SSF56204">
    <property type="entry name" value="Hect, E3 ligase catalytic domain"/>
    <property type="match status" value="1"/>
</dbReference>
<keyword evidence="1 2" id="KW-0833">Ubl conjugation pathway</keyword>
<feature type="active site" description="Glycyl thioester intermediate" evidence="2">
    <location>
        <position position="153"/>
    </location>
</feature>
<accession>A0ABN8NS75</accession>
<protein>
    <recommendedName>
        <fullName evidence="3">HECT domain-containing protein</fullName>
    </recommendedName>
</protein>
<evidence type="ECO:0000259" key="3">
    <source>
        <dbReference type="PROSITE" id="PS50237"/>
    </source>
</evidence>
<name>A0ABN8NS75_9CNID</name>
<dbReference type="PROSITE" id="PS50237">
    <property type="entry name" value="HECT"/>
    <property type="match status" value="1"/>
</dbReference>
<evidence type="ECO:0000256" key="1">
    <source>
        <dbReference type="ARBA" id="ARBA00022786"/>
    </source>
</evidence>
<feature type="domain" description="HECT" evidence="3">
    <location>
        <begin position="111"/>
        <end position="186"/>
    </location>
</feature>
<dbReference type="Pfam" id="PF00632">
    <property type="entry name" value="HECT"/>
    <property type="match status" value="1"/>
</dbReference>